<accession>N4W9Q7</accession>
<gene>
    <name evidence="1" type="ORF">J416_07477</name>
</gene>
<dbReference type="Proteomes" id="UP000012283">
    <property type="component" value="Unassembled WGS sequence"/>
</dbReference>
<evidence type="ECO:0000313" key="2">
    <source>
        <dbReference type="Proteomes" id="UP000012283"/>
    </source>
</evidence>
<sequence>MSVENYLKAKEIILSEDEIADFVGGRTEEIISLAEEKLGLSGRLISLRSVKVALFSSSDIVLVSIG</sequence>
<name>N4W9Q7_9BACI</name>
<proteinExistence type="predicted"/>
<organism evidence="1 2">
    <name type="scientific">Gracilibacillus halophilus YIM-C55.5</name>
    <dbReference type="NCBI Taxonomy" id="1308866"/>
    <lineage>
        <taxon>Bacteria</taxon>
        <taxon>Bacillati</taxon>
        <taxon>Bacillota</taxon>
        <taxon>Bacilli</taxon>
        <taxon>Bacillales</taxon>
        <taxon>Bacillaceae</taxon>
        <taxon>Gracilibacillus</taxon>
    </lineage>
</organism>
<protein>
    <submittedName>
        <fullName evidence="1">Uncharacterized protein</fullName>
    </submittedName>
</protein>
<evidence type="ECO:0000313" key="1">
    <source>
        <dbReference type="EMBL" id="ENH97018.1"/>
    </source>
</evidence>
<comment type="caution">
    <text evidence="1">The sequence shown here is derived from an EMBL/GenBank/DDBJ whole genome shotgun (WGS) entry which is preliminary data.</text>
</comment>
<dbReference type="PATRIC" id="fig|1308866.3.peg.1511"/>
<dbReference type="EMBL" id="APML01000024">
    <property type="protein sequence ID" value="ENH97018.1"/>
    <property type="molecule type" value="Genomic_DNA"/>
</dbReference>
<dbReference type="RefSeq" id="WP_003467516.1">
    <property type="nucleotide sequence ID" value="NZ_APML01000024.1"/>
</dbReference>
<reference evidence="1 2" key="1">
    <citation type="submission" date="2013-03" db="EMBL/GenBank/DDBJ databases">
        <title>Draft genome sequence of Gracibacillus halophilus YIM-C55.5, a moderately halophilic and thermophilic organism from the Xiaochaidamu salt lake.</title>
        <authorList>
            <person name="Sugumar T."/>
            <person name="Polireddy D.R."/>
            <person name="Antony A."/>
            <person name="Madhava Y.R."/>
            <person name="Sivakumar N."/>
        </authorList>
    </citation>
    <scope>NUCLEOTIDE SEQUENCE [LARGE SCALE GENOMIC DNA]</scope>
    <source>
        <strain evidence="1 2">YIM-C55.5</strain>
    </source>
</reference>
<keyword evidence="2" id="KW-1185">Reference proteome</keyword>
<dbReference type="AlphaFoldDB" id="N4W9Q7"/>